<keyword evidence="3" id="KW-0378">Hydrolase</keyword>
<keyword evidence="4" id="KW-1185">Reference proteome</keyword>
<dbReference type="Pfam" id="PF12697">
    <property type="entry name" value="Abhydrolase_6"/>
    <property type="match status" value="1"/>
</dbReference>
<evidence type="ECO:0000256" key="1">
    <source>
        <dbReference type="SAM" id="MobiDB-lite"/>
    </source>
</evidence>
<evidence type="ECO:0000259" key="2">
    <source>
        <dbReference type="Pfam" id="PF12697"/>
    </source>
</evidence>
<dbReference type="Proteomes" id="UP000436989">
    <property type="component" value="Unassembled WGS sequence"/>
</dbReference>
<gene>
    <name evidence="3" type="ORF">GMA12_01425</name>
</gene>
<organism evidence="3 4">
    <name type="scientific">Kocuria sediminis</name>
    <dbReference type="NCBI Taxonomy" id="1038857"/>
    <lineage>
        <taxon>Bacteria</taxon>
        <taxon>Bacillati</taxon>
        <taxon>Actinomycetota</taxon>
        <taxon>Actinomycetes</taxon>
        <taxon>Micrococcales</taxon>
        <taxon>Micrococcaceae</taxon>
        <taxon>Kocuria</taxon>
    </lineage>
</organism>
<dbReference type="EMBL" id="WOGU01000001">
    <property type="protein sequence ID" value="MUN61820.1"/>
    <property type="molecule type" value="Genomic_DNA"/>
</dbReference>
<dbReference type="RefSeq" id="WP_156266438.1">
    <property type="nucleotide sequence ID" value="NZ_WOGU01000001.1"/>
</dbReference>
<dbReference type="GO" id="GO:0016787">
    <property type="term" value="F:hydrolase activity"/>
    <property type="evidence" value="ECO:0007669"/>
    <property type="project" value="UniProtKB-KW"/>
</dbReference>
<comment type="caution">
    <text evidence="3">The sequence shown here is derived from an EMBL/GenBank/DDBJ whole genome shotgun (WGS) entry which is preliminary data.</text>
</comment>
<evidence type="ECO:0000313" key="3">
    <source>
        <dbReference type="EMBL" id="MUN61820.1"/>
    </source>
</evidence>
<feature type="compositionally biased region" description="Basic and acidic residues" evidence="1">
    <location>
        <begin position="1"/>
        <end position="12"/>
    </location>
</feature>
<feature type="region of interest" description="Disordered" evidence="1">
    <location>
        <begin position="1"/>
        <end position="42"/>
    </location>
</feature>
<accession>A0A6N8GHS9</accession>
<name>A0A6N8GHS9_9MICC</name>
<dbReference type="PANTHER" id="PTHR43194:SF5">
    <property type="entry name" value="PIMELOYL-[ACYL-CARRIER PROTEIN] METHYL ESTER ESTERASE"/>
    <property type="match status" value="1"/>
</dbReference>
<dbReference type="Gene3D" id="3.40.50.1820">
    <property type="entry name" value="alpha/beta hydrolase"/>
    <property type="match status" value="1"/>
</dbReference>
<dbReference type="AlphaFoldDB" id="A0A6N8GHS9"/>
<proteinExistence type="predicted"/>
<dbReference type="InterPro" id="IPR029058">
    <property type="entry name" value="AB_hydrolase_fold"/>
</dbReference>
<protein>
    <submittedName>
        <fullName evidence="3">Alpha/beta fold hydrolase</fullName>
    </submittedName>
</protein>
<reference evidence="3 4" key="1">
    <citation type="submission" date="2019-12" db="EMBL/GenBank/DDBJ databases">
        <authorList>
            <person name="Shi Y."/>
        </authorList>
    </citation>
    <scope>NUCLEOTIDE SEQUENCE [LARGE SCALE GENOMIC DNA]</scope>
    <source>
        <strain evidence="3 4">JCM 17929</strain>
    </source>
</reference>
<feature type="domain" description="AB hydrolase-1" evidence="2">
    <location>
        <begin position="68"/>
        <end position="279"/>
    </location>
</feature>
<dbReference type="PANTHER" id="PTHR43194">
    <property type="entry name" value="HYDROLASE ALPHA/BETA FOLD FAMILY"/>
    <property type="match status" value="1"/>
</dbReference>
<evidence type="ECO:0000313" key="4">
    <source>
        <dbReference type="Proteomes" id="UP000436989"/>
    </source>
</evidence>
<dbReference type="InterPro" id="IPR000073">
    <property type="entry name" value="AB_hydrolase_1"/>
</dbReference>
<dbReference type="InterPro" id="IPR050228">
    <property type="entry name" value="Carboxylesterase_BioH"/>
</dbReference>
<sequence>MSRVTDGREESLRPGPGRTGERAGERAAPPATSTGRVRRHPLLRRRRVVVGSHAVDVRGTFDPALPPVVLVHGVGMSGAYFLRLADELAATRDVYALDLPGYGTAPKPPRPLSVAELGEAAAGAVAALGLSGPVLVGHSMGCQIVVDAVSDHPGLCSGYVLVGPTVDPDAPSRPGQAWRLLRDTLREPPRTNALVLRDYLRMGPLRYLRTARSMVRDRIEEDIRGCTVPGLLVRGGRDPIAPRHWVRRLARAAPEARVVEIPGAPHNVQHTHPKELAAACAPFLDACRPARRPDAPA</sequence>
<dbReference type="SUPFAM" id="SSF53474">
    <property type="entry name" value="alpha/beta-Hydrolases"/>
    <property type="match status" value="1"/>
</dbReference>